<accession>A0ABS1JZY1</accession>
<evidence type="ECO:0000256" key="1">
    <source>
        <dbReference type="SAM" id="Phobius"/>
    </source>
</evidence>
<comment type="caution">
    <text evidence="3">The sequence shown here is derived from an EMBL/GenBank/DDBJ whole genome shotgun (WGS) entry which is preliminary data.</text>
</comment>
<evidence type="ECO:0008006" key="5">
    <source>
        <dbReference type="Google" id="ProtNLM"/>
    </source>
</evidence>
<reference evidence="3 4" key="1">
    <citation type="submission" date="2021-01" db="EMBL/GenBank/DDBJ databases">
        <title>Genome public.</title>
        <authorList>
            <person name="Liu C."/>
            <person name="Sun Q."/>
        </authorList>
    </citation>
    <scope>NUCLEOTIDE SEQUENCE [LARGE SCALE GENOMIC DNA]</scope>
    <source>
        <strain evidence="3 4">JC656</strain>
    </source>
</reference>
<feature type="chain" id="PRO_5047328758" description="Integral membrane protein" evidence="2">
    <location>
        <begin position="21"/>
        <end position="276"/>
    </location>
</feature>
<organism evidence="3 4">
    <name type="scientific">Sinomonas cellulolyticus</name>
    <dbReference type="NCBI Taxonomy" id="2801916"/>
    <lineage>
        <taxon>Bacteria</taxon>
        <taxon>Bacillati</taxon>
        <taxon>Actinomycetota</taxon>
        <taxon>Actinomycetes</taxon>
        <taxon>Micrococcales</taxon>
        <taxon>Micrococcaceae</taxon>
        <taxon>Sinomonas</taxon>
    </lineage>
</organism>
<keyword evidence="1" id="KW-0472">Membrane</keyword>
<dbReference type="Proteomes" id="UP000639051">
    <property type="component" value="Unassembled WGS sequence"/>
</dbReference>
<feature type="transmembrane region" description="Helical" evidence="1">
    <location>
        <begin position="168"/>
        <end position="187"/>
    </location>
</feature>
<keyword evidence="1" id="KW-1133">Transmembrane helix</keyword>
<gene>
    <name evidence="3" type="ORF">JJE72_04530</name>
</gene>
<protein>
    <recommendedName>
        <fullName evidence="5">Integral membrane protein</fullName>
    </recommendedName>
</protein>
<keyword evidence="4" id="KW-1185">Reference proteome</keyword>
<evidence type="ECO:0000313" key="4">
    <source>
        <dbReference type="Proteomes" id="UP000639051"/>
    </source>
</evidence>
<sequence length="276" mass="28390">MRTVLSALSMLLAVVLTAAAVPSLWIERNILDEGGFVRLLEPLRSDNGFQTALGTSLATTVVSSSNVPEPLRQSTTQAVQGLVSGLTSDPAFPDAWNETLRESHRLNFSQGASASGFTLQLRPLAQVLVHRLGATLGLPLGDAPSIEVPVGTSQQRSWLTVIQDAGNLALPLSAGAVLAFVLGLLFARRRGVALGWAGLGLLLVAAALSATAFLGSMLAAGQGGSGSVASVFASRVGPLFADSFMPWAGGVAIAGAVCLIVATVLGVRRRRSVARG</sequence>
<evidence type="ECO:0000313" key="3">
    <source>
        <dbReference type="EMBL" id="MBL0704773.1"/>
    </source>
</evidence>
<keyword evidence="1" id="KW-0812">Transmembrane</keyword>
<feature type="transmembrane region" description="Helical" evidence="1">
    <location>
        <begin position="244"/>
        <end position="267"/>
    </location>
</feature>
<feature type="transmembrane region" description="Helical" evidence="1">
    <location>
        <begin position="199"/>
        <end position="224"/>
    </location>
</feature>
<keyword evidence="2" id="KW-0732">Signal</keyword>
<feature type="signal peptide" evidence="2">
    <location>
        <begin position="1"/>
        <end position="20"/>
    </location>
</feature>
<proteinExistence type="predicted"/>
<dbReference type="EMBL" id="JAERRC010000012">
    <property type="protein sequence ID" value="MBL0704773.1"/>
    <property type="molecule type" value="Genomic_DNA"/>
</dbReference>
<dbReference type="RefSeq" id="WP_189693169.1">
    <property type="nucleotide sequence ID" value="NZ_BNCM01000004.1"/>
</dbReference>
<name>A0ABS1JZY1_9MICC</name>
<evidence type="ECO:0000256" key="2">
    <source>
        <dbReference type="SAM" id="SignalP"/>
    </source>
</evidence>